<evidence type="ECO:0000313" key="2">
    <source>
        <dbReference type="Proteomes" id="UP001362999"/>
    </source>
</evidence>
<sequence>NALERGWRAERDYLRDVCNEFHARISWRLADDEEPDLPLPDYDPLAAVEAEVLDDDETVAKRERIDTMNARIGRWLKYRATKLRRPKTTDRSQDPWALLMCKLAGITVPPKARQGYQQYMRESYEADIKAVVE</sequence>
<proteinExistence type="predicted"/>
<accession>A0AAV9Z7L2</accession>
<feature type="non-terminal residue" evidence="1">
    <location>
        <position position="1"/>
    </location>
</feature>
<dbReference type="Proteomes" id="UP001362999">
    <property type="component" value="Unassembled WGS sequence"/>
</dbReference>
<evidence type="ECO:0000313" key="1">
    <source>
        <dbReference type="EMBL" id="KAK6971979.1"/>
    </source>
</evidence>
<name>A0AAV9Z7L2_9AGAR</name>
<dbReference type="EMBL" id="JAWWNJ010000198">
    <property type="protein sequence ID" value="KAK6971979.1"/>
    <property type="molecule type" value="Genomic_DNA"/>
</dbReference>
<protein>
    <submittedName>
        <fullName evidence="1">Uncharacterized protein</fullName>
    </submittedName>
</protein>
<gene>
    <name evidence="1" type="ORF">R3P38DRAFT_2416784</name>
</gene>
<keyword evidence="2" id="KW-1185">Reference proteome</keyword>
<dbReference type="AlphaFoldDB" id="A0AAV9Z7L2"/>
<organism evidence="1 2">
    <name type="scientific">Favolaschia claudopus</name>
    <dbReference type="NCBI Taxonomy" id="2862362"/>
    <lineage>
        <taxon>Eukaryota</taxon>
        <taxon>Fungi</taxon>
        <taxon>Dikarya</taxon>
        <taxon>Basidiomycota</taxon>
        <taxon>Agaricomycotina</taxon>
        <taxon>Agaricomycetes</taxon>
        <taxon>Agaricomycetidae</taxon>
        <taxon>Agaricales</taxon>
        <taxon>Marasmiineae</taxon>
        <taxon>Mycenaceae</taxon>
        <taxon>Favolaschia</taxon>
    </lineage>
</organism>
<comment type="caution">
    <text evidence="1">The sequence shown here is derived from an EMBL/GenBank/DDBJ whole genome shotgun (WGS) entry which is preliminary data.</text>
</comment>
<feature type="non-terminal residue" evidence="1">
    <location>
        <position position="133"/>
    </location>
</feature>
<reference evidence="1 2" key="1">
    <citation type="journal article" date="2024" name="J Genomics">
        <title>Draft genome sequencing and assembly of Favolaschia claudopus CIRM-BRFM 2984 isolated from oak limbs.</title>
        <authorList>
            <person name="Navarro D."/>
            <person name="Drula E."/>
            <person name="Chaduli D."/>
            <person name="Cazenave R."/>
            <person name="Ahrendt S."/>
            <person name="Wang J."/>
            <person name="Lipzen A."/>
            <person name="Daum C."/>
            <person name="Barry K."/>
            <person name="Grigoriev I.V."/>
            <person name="Favel A."/>
            <person name="Rosso M.N."/>
            <person name="Martin F."/>
        </authorList>
    </citation>
    <scope>NUCLEOTIDE SEQUENCE [LARGE SCALE GENOMIC DNA]</scope>
    <source>
        <strain evidence="1 2">CIRM-BRFM 2984</strain>
    </source>
</reference>